<accession>A0A1I4FCR6</accession>
<dbReference type="OrthoDB" id="512401at2"/>
<organism evidence="2 3">
    <name type="scientific">Neomesorhizobium albiziae</name>
    <dbReference type="NCBI Taxonomy" id="335020"/>
    <lineage>
        <taxon>Bacteria</taxon>
        <taxon>Pseudomonadati</taxon>
        <taxon>Pseudomonadota</taxon>
        <taxon>Alphaproteobacteria</taxon>
        <taxon>Hyphomicrobiales</taxon>
        <taxon>Phyllobacteriaceae</taxon>
        <taxon>Neomesorhizobium</taxon>
    </lineage>
</organism>
<dbReference type="Proteomes" id="UP000323300">
    <property type="component" value="Unassembled WGS sequence"/>
</dbReference>
<reference evidence="2 3" key="1">
    <citation type="submission" date="2016-10" db="EMBL/GenBank/DDBJ databases">
        <authorList>
            <person name="Varghese N."/>
            <person name="Submissions S."/>
        </authorList>
    </citation>
    <scope>NUCLEOTIDE SEQUENCE [LARGE SCALE GENOMIC DNA]</scope>
    <source>
        <strain evidence="2 3">DSM 21822</strain>
    </source>
</reference>
<feature type="domain" description="Multi-ubiquitin" evidence="1">
    <location>
        <begin position="161"/>
        <end position="224"/>
    </location>
</feature>
<proteinExistence type="predicted"/>
<feature type="domain" description="Multi-ubiquitin" evidence="1">
    <location>
        <begin position="23"/>
        <end position="85"/>
    </location>
</feature>
<dbReference type="RefSeq" id="WP_149764114.1">
    <property type="nucleotide sequence ID" value="NZ_BSPE01000052.1"/>
</dbReference>
<evidence type="ECO:0000313" key="2">
    <source>
        <dbReference type="EMBL" id="SFL14606.1"/>
    </source>
</evidence>
<evidence type="ECO:0000313" key="3">
    <source>
        <dbReference type="Proteomes" id="UP000323300"/>
    </source>
</evidence>
<protein>
    <submittedName>
        <fullName evidence="2">Multiubiquitin</fullName>
    </submittedName>
</protein>
<keyword evidence="3" id="KW-1185">Reference proteome</keyword>
<dbReference type="Pfam" id="PF14452">
    <property type="entry name" value="Multi_ubiq"/>
    <property type="match status" value="3"/>
</dbReference>
<gene>
    <name evidence="2" type="ORF">SAMN04488498_1405</name>
</gene>
<dbReference type="EMBL" id="FOSL01000040">
    <property type="protein sequence ID" value="SFL14606.1"/>
    <property type="molecule type" value="Genomic_DNA"/>
</dbReference>
<feature type="domain" description="Multi-ubiquitin" evidence="1">
    <location>
        <begin position="92"/>
        <end position="156"/>
    </location>
</feature>
<evidence type="ECO:0000259" key="1">
    <source>
        <dbReference type="Pfam" id="PF14452"/>
    </source>
</evidence>
<dbReference type="AlphaFoldDB" id="A0A1I4FCR6"/>
<dbReference type="InterPro" id="IPR027802">
    <property type="entry name" value="Multi-ubiquitin_dom"/>
</dbReference>
<sequence>MADAHPDTAKRRDVAAEIALDGIDFKSIQLSDPVPLGRQLLTAGSQVPAEAFSLFAILPDGAFEDVRLDETFDLRAKGTERFIAFSGDRIFRLYANGREVKWGPETVSEAVLRFLTGADEDEAVFLEVRGGTDRLIKEGEQIDLTEAGVERFITAKRPRTYSFFVNGTKYETDQRRLTALQIKARVPNWDPNHDLVLEGHGDEPDGPVGDDELIDLDVKPARRFSSVPKANFG</sequence>
<name>A0A1I4FCR6_9HYPH</name>